<dbReference type="Proteomes" id="UP000482960">
    <property type="component" value="Unassembled WGS sequence"/>
</dbReference>
<evidence type="ECO:0000256" key="1">
    <source>
        <dbReference type="ARBA" id="ARBA00004127"/>
    </source>
</evidence>
<reference evidence="6 7" key="2">
    <citation type="submission" date="2020-03" db="EMBL/GenBank/DDBJ databases">
        <authorList>
            <person name="Ichikawa N."/>
            <person name="Kimura A."/>
            <person name="Kitahashi Y."/>
            <person name="Uohara A."/>
        </authorList>
    </citation>
    <scope>NUCLEOTIDE SEQUENCE [LARGE SCALE GENOMIC DNA]</scope>
    <source>
        <strain evidence="6 7">NBRC 108638</strain>
    </source>
</reference>
<organism evidence="6 7">
    <name type="scientific">Phytohabitans rumicis</name>
    <dbReference type="NCBI Taxonomy" id="1076125"/>
    <lineage>
        <taxon>Bacteria</taxon>
        <taxon>Bacillati</taxon>
        <taxon>Actinomycetota</taxon>
        <taxon>Actinomycetes</taxon>
        <taxon>Micromonosporales</taxon>
        <taxon>Micromonosporaceae</taxon>
    </lineage>
</organism>
<comment type="caution">
    <text evidence="6">The sequence shown here is derived from an EMBL/GenBank/DDBJ whole genome shotgun (WGS) entry which is preliminary data.</text>
</comment>
<evidence type="ECO:0008006" key="8">
    <source>
        <dbReference type="Google" id="ProtNLM"/>
    </source>
</evidence>
<gene>
    <name evidence="6" type="ORF">Prum_052810</name>
</gene>
<evidence type="ECO:0000313" key="7">
    <source>
        <dbReference type="Proteomes" id="UP000482960"/>
    </source>
</evidence>
<keyword evidence="7" id="KW-1185">Reference proteome</keyword>
<dbReference type="AlphaFoldDB" id="A0A6V8LAS3"/>
<sequence>MRRTIAAAGSLVFFCLAPGLVAGLGPYWLAGWQFREPLPYWAPFRFLGAALLAAGVGFLLHAFIRFVLEGLGTPAPVAPTAHLVVGGIYRFVRNPMYIAVVITIVGQALLFGQLGLLAYAAVIALVQAAFVHFYEEPELRERFGESYDTYRHAVPAWWPRLTPWRGPESV</sequence>
<keyword evidence="2 5" id="KW-0812">Transmembrane</keyword>
<dbReference type="InterPro" id="IPR007318">
    <property type="entry name" value="Phopholipid_MeTrfase"/>
</dbReference>
<accession>A0A6V8LAS3</accession>
<dbReference type="EMBL" id="BLPG01000001">
    <property type="protein sequence ID" value="GFJ91639.1"/>
    <property type="molecule type" value="Genomic_DNA"/>
</dbReference>
<keyword evidence="3 5" id="KW-1133">Transmembrane helix</keyword>
<evidence type="ECO:0000256" key="3">
    <source>
        <dbReference type="ARBA" id="ARBA00022989"/>
    </source>
</evidence>
<name>A0A6V8LAS3_9ACTN</name>
<evidence type="ECO:0000256" key="5">
    <source>
        <dbReference type="SAM" id="Phobius"/>
    </source>
</evidence>
<feature type="transmembrane region" description="Helical" evidence="5">
    <location>
        <begin position="47"/>
        <end position="68"/>
    </location>
</feature>
<proteinExistence type="predicted"/>
<dbReference type="RefSeq" id="WP_173078674.1">
    <property type="nucleotide sequence ID" value="NZ_BAABJB010000004.1"/>
</dbReference>
<keyword evidence="4 5" id="KW-0472">Membrane</keyword>
<comment type="subcellular location">
    <subcellularLocation>
        <location evidence="1">Endomembrane system</location>
        <topology evidence="1">Multi-pass membrane protein</topology>
    </subcellularLocation>
</comment>
<reference evidence="6 7" key="1">
    <citation type="submission" date="2020-03" db="EMBL/GenBank/DDBJ databases">
        <title>Whole genome shotgun sequence of Phytohabitans rumicis NBRC 108638.</title>
        <authorList>
            <person name="Komaki H."/>
            <person name="Tamura T."/>
        </authorList>
    </citation>
    <scope>NUCLEOTIDE SEQUENCE [LARGE SCALE GENOMIC DNA]</scope>
    <source>
        <strain evidence="6 7">NBRC 108638</strain>
    </source>
</reference>
<protein>
    <recommendedName>
        <fullName evidence="8">Isoprenylcysteine carboxyl methyltransferase</fullName>
    </recommendedName>
</protein>
<dbReference type="Pfam" id="PF04191">
    <property type="entry name" value="PEMT"/>
    <property type="match status" value="1"/>
</dbReference>
<evidence type="ECO:0000256" key="2">
    <source>
        <dbReference type="ARBA" id="ARBA00022692"/>
    </source>
</evidence>
<dbReference type="Gene3D" id="1.20.120.1630">
    <property type="match status" value="1"/>
</dbReference>
<evidence type="ECO:0000313" key="6">
    <source>
        <dbReference type="EMBL" id="GFJ91639.1"/>
    </source>
</evidence>
<feature type="transmembrane region" description="Helical" evidence="5">
    <location>
        <begin position="88"/>
        <end position="110"/>
    </location>
</feature>
<evidence type="ECO:0000256" key="4">
    <source>
        <dbReference type="ARBA" id="ARBA00023136"/>
    </source>
</evidence>
<dbReference type="GO" id="GO:0012505">
    <property type="term" value="C:endomembrane system"/>
    <property type="evidence" value="ECO:0007669"/>
    <property type="project" value="UniProtKB-SubCell"/>
</dbReference>
<feature type="transmembrane region" description="Helical" evidence="5">
    <location>
        <begin position="116"/>
        <end position="134"/>
    </location>
</feature>